<accession>X0WHG5</accession>
<evidence type="ECO:0000259" key="2">
    <source>
        <dbReference type="PROSITE" id="PS51379"/>
    </source>
</evidence>
<name>X0WHG5_9ZZZZ</name>
<dbReference type="Gene3D" id="1.10.1060.10">
    <property type="entry name" value="Alpha-helical ferredoxin"/>
    <property type="match status" value="1"/>
</dbReference>
<dbReference type="AlphaFoldDB" id="X0WHG5"/>
<dbReference type="Pfam" id="PF13187">
    <property type="entry name" value="Fer4_9"/>
    <property type="match status" value="1"/>
</dbReference>
<sequence>QHVVENIESAGRSGPGTLTPGELELVERVQGKYSELGYIGCTKCDYCQPCPEGVLIPDIFEVLNANYTKNREETKKAYIEAIPEEGRAGKCAQCGTCEEQCPQGLPIMNLLRGAARFYEGS</sequence>
<feature type="region of interest" description="Disordered" evidence="1">
    <location>
        <begin position="1"/>
        <end position="20"/>
    </location>
</feature>
<evidence type="ECO:0000313" key="3">
    <source>
        <dbReference type="EMBL" id="GAG22647.1"/>
    </source>
</evidence>
<dbReference type="EMBL" id="BARS01034474">
    <property type="protein sequence ID" value="GAG22647.1"/>
    <property type="molecule type" value="Genomic_DNA"/>
</dbReference>
<dbReference type="InterPro" id="IPR009051">
    <property type="entry name" value="Helical_ferredxn"/>
</dbReference>
<gene>
    <name evidence="3" type="ORF">S01H1_53248</name>
</gene>
<dbReference type="InterPro" id="IPR017896">
    <property type="entry name" value="4Fe4S_Fe-S-bd"/>
</dbReference>
<comment type="caution">
    <text evidence="3">The sequence shown here is derived from an EMBL/GenBank/DDBJ whole genome shotgun (WGS) entry which is preliminary data.</text>
</comment>
<feature type="non-terminal residue" evidence="3">
    <location>
        <position position="1"/>
    </location>
</feature>
<dbReference type="PROSITE" id="PS00198">
    <property type="entry name" value="4FE4S_FER_1"/>
    <property type="match status" value="1"/>
</dbReference>
<proteinExistence type="predicted"/>
<organism evidence="3">
    <name type="scientific">marine sediment metagenome</name>
    <dbReference type="NCBI Taxonomy" id="412755"/>
    <lineage>
        <taxon>unclassified sequences</taxon>
        <taxon>metagenomes</taxon>
        <taxon>ecological metagenomes</taxon>
    </lineage>
</organism>
<dbReference type="SUPFAM" id="SSF46548">
    <property type="entry name" value="alpha-helical ferredoxin"/>
    <property type="match status" value="1"/>
</dbReference>
<evidence type="ECO:0000256" key="1">
    <source>
        <dbReference type="SAM" id="MobiDB-lite"/>
    </source>
</evidence>
<dbReference type="PROSITE" id="PS51379">
    <property type="entry name" value="4FE4S_FER_2"/>
    <property type="match status" value="1"/>
</dbReference>
<dbReference type="InterPro" id="IPR017900">
    <property type="entry name" value="4Fe4S_Fe_S_CS"/>
</dbReference>
<feature type="domain" description="4Fe-4S ferredoxin-type" evidence="2">
    <location>
        <begin position="82"/>
        <end position="111"/>
    </location>
</feature>
<dbReference type="GO" id="GO:0051536">
    <property type="term" value="F:iron-sulfur cluster binding"/>
    <property type="evidence" value="ECO:0007669"/>
    <property type="project" value="InterPro"/>
</dbReference>
<reference evidence="3" key="1">
    <citation type="journal article" date="2014" name="Front. Microbiol.">
        <title>High frequency of phylogenetically diverse reductive dehalogenase-homologous genes in deep subseafloor sedimentary metagenomes.</title>
        <authorList>
            <person name="Kawai M."/>
            <person name="Futagami T."/>
            <person name="Toyoda A."/>
            <person name="Takaki Y."/>
            <person name="Nishi S."/>
            <person name="Hori S."/>
            <person name="Arai W."/>
            <person name="Tsubouchi T."/>
            <person name="Morono Y."/>
            <person name="Uchiyama I."/>
            <person name="Ito T."/>
            <person name="Fujiyama A."/>
            <person name="Inagaki F."/>
            <person name="Takami H."/>
        </authorList>
    </citation>
    <scope>NUCLEOTIDE SEQUENCE</scope>
    <source>
        <strain evidence="3">Expedition CK06-06</strain>
    </source>
</reference>
<protein>
    <recommendedName>
        <fullName evidence="2">4Fe-4S ferredoxin-type domain-containing protein</fullName>
    </recommendedName>
</protein>